<evidence type="ECO:0008006" key="3">
    <source>
        <dbReference type="Google" id="ProtNLM"/>
    </source>
</evidence>
<sequence>MARYSIEISRTAERQLKKLEPDDQHRVAKAIIALADDPHPQGSRKLTGYEDVFRIRVGQYRVLY</sequence>
<dbReference type="EMBL" id="LAZR01027575">
    <property type="protein sequence ID" value="KKL65315.1"/>
    <property type="molecule type" value="Genomic_DNA"/>
</dbReference>
<organism evidence="2">
    <name type="scientific">marine sediment metagenome</name>
    <dbReference type="NCBI Taxonomy" id="412755"/>
    <lineage>
        <taxon>unclassified sequences</taxon>
        <taxon>metagenomes</taxon>
        <taxon>ecological metagenomes</taxon>
    </lineage>
</organism>
<evidence type="ECO:0000256" key="1">
    <source>
        <dbReference type="ARBA" id="ARBA00022649"/>
    </source>
</evidence>
<dbReference type="AlphaFoldDB" id="A0A0F9G756"/>
<proteinExistence type="predicted"/>
<protein>
    <recommendedName>
        <fullName evidence="3">Type II toxin-antitoxin system RelE/ParE family toxin</fullName>
    </recommendedName>
</protein>
<keyword evidence="1" id="KW-1277">Toxin-antitoxin system</keyword>
<evidence type="ECO:0000313" key="2">
    <source>
        <dbReference type="EMBL" id="KKL65315.1"/>
    </source>
</evidence>
<accession>A0A0F9G756</accession>
<dbReference type="Pfam" id="PF05016">
    <property type="entry name" value="ParE_toxin"/>
    <property type="match status" value="1"/>
</dbReference>
<dbReference type="SUPFAM" id="SSF143011">
    <property type="entry name" value="RelE-like"/>
    <property type="match status" value="1"/>
</dbReference>
<dbReference type="InterPro" id="IPR007712">
    <property type="entry name" value="RelE/ParE_toxin"/>
</dbReference>
<comment type="caution">
    <text evidence="2">The sequence shown here is derived from an EMBL/GenBank/DDBJ whole genome shotgun (WGS) entry which is preliminary data.</text>
</comment>
<feature type="non-terminal residue" evidence="2">
    <location>
        <position position="64"/>
    </location>
</feature>
<reference evidence="2" key="1">
    <citation type="journal article" date="2015" name="Nature">
        <title>Complex archaea that bridge the gap between prokaryotes and eukaryotes.</title>
        <authorList>
            <person name="Spang A."/>
            <person name="Saw J.H."/>
            <person name="Jorgensen S.L."/>
            <person name="Zaremba-Niedzwiedzka K."/>
            <person name="Martijn J."/>
            <person name="Lind A.E."/>
            <person name="van Eijk R."/>
            <person name="Schleper C."/>
            <person name="Guy L."/>
            <person name="Ettema T.J."/>
        </authorList>
    </citation>
    <scope>NUCLEOTIDE SEQUENCE</scope>
</reference>
<name>A0A0F9G756_9ZZZZ</name>
<dbReference type="Gene3D" id="3.30.2310.20">
    <property type="entry name" value="RelE-like"/>
    <property type="match status" value="1"/>
</dbReference>
<dbReference type="InterPro" id="IPR035093">
    <property type="entry name" value="RelE/ParE_toxin_dom_sf"/>
</dbReference>
<dbReference type="PANTHER" id="PTHR38813:SF1">
    <property type="entry name" value="TOXIN RELE1-RELATED"/>
    <property type="match status" value="1"/>
</dbReference>
<dbReference type="PANTHER" id="PTHR38813">
    <property type="match status" value="1"/>
</dbReference>
<gene>
    <name evidence="2" type="ORF">LCGC14_2156230</name>
</gene>
<dbReference type="InterPro" id="IPR052747">
    <property type="entry name" value="TA_system_RelE_toxin"/>
</dbReference>